<dbReference type="Pfam" id="PF00291">
    <property type="entry name" value="PALP"/>
    <property type="match status" value="1"/>
</dbReference>
<reference evidence="5" key="1">
    <citation type="journal article" date="2019" name="Int. J. Syst. Evol. Microbiol.">
        <title>The Global Catalogue of Microorganisms (GCM) 10K type strain sequencing project: providing services to taxonomists for standard genome sequencing and annotation.</title>
        <authorList>
            <consortium name="The Broad Institute Genomics Platform"/>
            <consortium name="The Broad Institute Genome Sequencing Center for Infectious Disease"/>
            <person name="Wu L."/>
            <person name="Ma J."/>
        </authorList>
    </citation>
    <scope>NUCLEOTIDE SEQUENCE [LARGE SCALE GENOMIC DNA]</scope>
    <source>
        <strain evidence="5">JCM 30331</strain>
    </source>
</reference>
<comment type="cofactor">
    <cofactor evidence="1">
        <name>pyridoxal 5'-phosphate</name>
        <dbReference type="ChEBI" id="CHEBI:597326"/>
    </cofactor>
</comment>
<dbReference type="PANTHER" id="PTHR43050">
    <property type="entry name" value="SERINE / THREONINE RACEMASE FAMILY MEMBER"/>
    <property type="match status" value="1"/>
</dbReference>
<organism evidence="4 5">
    <name type="scientific">Deinococcus malanensis</name>
    <dbReference type="NCBI Taxonomy" id="1706855"/>
    <lineage>
        <taxon>Bacteria</taxon>
        <taxon>Thermotogati</taxon>
        <taxon>Deinococcota</taxon>
        <taxon>Deinococci</taxon>
        <taxon>Deinococcales</taxon>
        <taxon>Deinococcaceae</taxon>
        <taxon>Deinococcus</taxon>
    </lineage>
</organism>
<keyword evidence="2" id="KW-0663">Pyridoxal phosphate</keyword>
<dbReference type="Proteomes" id="UP000647587">
    <property type="component" value="Unassembled WGS sequence"/>
</dbReference>
<evidence type="ECO:0000313" key="4">
    <source>
        <dbReference type="EMBL" id="GGK34012.1"/>
    </source>
</evidence>
<evidence type="ECO:0000256" key="2">
    <source>
        <dbReference type="ARBA" id="ARBA00022898"/>
    </source>
</evidence>
<evidence type="ECO:0000259" key="3">
    <source>
        <dbReference type="Pfam" id="PF00291"/>
    </source>
</evidence>
<sequence>MTPRCAYTVGVITLKDVCGAAGRLAPHIHRTPVLSSGSLDRLLGRELLFKSEHLQKTGSFKVRGALNAALQLGGPRGLVTLSSGNHAQGVAFASRVLGVPCVVVMYEDASETKKAAVRSYGATVMDKGVTRLNGEEFVRAIAADRGFHYIHAYDDPQVMAGQGTQALEFTEQSEAPDAVLVAVGGGGMISGIATVIKAVWPDTRVIGVEPEAGDDTRRSLLAGERIRLEAPPRTVADGVQTMMPGALTFPVVQKHVDEVLAVREESILEAQRLMMRHLKQVVEPTAGLPLAPLLEGADLPPRLGMFVCGGNWLP</sequence>
<dbReference type="InterPro" id="IPR001926">
    <property type="entry name" value="TrpB-like_PALP"/>
</dbReference>
<feature type="domain" description="Tryptophan synthase beta chain-like PALP" evidence="3">
    <location>
        <begin position="25"/>
        <end position="296"/>
    </location>
</feature>
<dbReference type="SUPFAM" id="SSF53686">
    <property type="entry name" value="Tryptophan synthase beta subunit-like PLP-dependent enzymes"/>
    <property type="match status" value="1"/>
</dbReference>
<evidence type="ECO:0000256" key="1">
    <source>
        <dbReference type="ARBA" id="ARBA00001933"/>
    </source>
</evidence>
<evidence type="ECO:0000313" key="5">
    <source>
        <dbReference type="Proteomes" id="UP000647587"/>
    </source>
</evidence>
<comment type="caution">
    <text evidence="4">The sequence shown here is derived from an EMBL/GenBank/DDBJ whole genome shotgun (WGS) entry which is preliminary data.</text>
</comment>
<proteinExistence type="predicted"/>
<keyword evidence="5" id="KW-1185">Reference proteome</keyword>
<dbReference type="PANTHER" id="PTHR43050:SF1">
    <property type="entry name" value="SERINE RACEMASE"/>
    <property type="match status" value="1"/>
</dbReference>
<gene>
    <name evidence="4" type="ORF">GCM10008955_30100</name>
</gene>
<dbReference type="InterPro" id="IPR036052">
    <property type="entry name" value="TrpB-like_PALP_sf"/>
</dbReference>
<dbReference type="Gene3D" id="3.40.50.1100">
    <property type="match status" value="2"/>
</dbReference>
<name>A0ABQ2EYW1_9DEIO</name>
<dbReference type="EMBL" id="BMPP01000013">
    <property type="protein sequence ID" value="GGK34012.1"/>
    <property type="molecule type" value="Genomic_DNA"/>
</dbReference>
<protein>
    <submittedName>
        <fullName evidence="4">Serine/threonine dehydratase</fullName>
    </submittedName>
</protein>
<dbReference type="CDD" id="cd01562">
    <property type="entry name" value="Thr-dehyd"/>
    <property type="match status" value="1"/>
</dbReference>
<accession>A0ABQ2EYW1</accession>